<dbReference type="EMBL" id="SPUK01000010">
    <property type="protein sequence ID" value="TQV94204.1"/>
    <property type="molecule type" value="Genomic_DNA"/>
</dbReference>
<dbReference type="AlphaFoldDB" id="A0A545UXK2"/>
<comment type="caution">
    <text evidence="1">The sequence shown here is derived from an EMBL/GenBank/DDBJ whole genome shotgun (WGS) entry which is preliminary data.</text>
</comment>
<name>A0A545UXK2_9HYPO</name>
<sequence>MLNKRDIFSRYRHEHCFRLSVQTCLGHAVMHVSTFGTSTFTSSTTPYARYYWCKAFSRVLNMHASQRHAACTRRSIQSPVTRLAALGYYNRSMAYGVCQICA</sequence>
<gene>
    <name evidence="1" type="ORF">IF1G_07083</name>
</gene>
<reference evidence="1 2" key="1">
    <citation type="journal article" date="2019" name="Appl. Microbiol. Biotechnol.">
        <title>Genome sequence of Isaria javanica and comparative genome analysis insights into family S53 peptidase evolution in fungal entomopathogens.</title>
        <authorList>
            <person name="Lin R."/>
            <person name="Zhang X."/>
            <person name="Xin B."/>
            <person name="Zou M."/>
            <person name="Gao Y."/>
            <person name="Qin F."/>
            <person name="Hu Q."/>
            <person name="Xie B."/>
            <person name="Cheng X."/>
        </authorList>
    </citation>
    <scope>NUCLEOTIDE SEQUENCE [LARGE SCALE GENOMIC DNA]</scope>
    <source>
        <strain evidence="1 2">IJ1G</strain>
    </source>
</reference>
<keyword evidence="2" id="KW-1185">Reference proteome</keyword>
<protein>
    <submittedName>
        <fullName evidence="1">Uncharacterized protein</fullName>
    </submittedName>
</protein>
<accession>A0A545UXK2</accession>
<evidence type="ECO:0000313" key="1">
    <source>
        <dbReference type="EMBL" id="TQV94204.1"/>
    </source>
</evidence>
<organism evidence="1 2">
    <name type="scientific">Cordyceps javanica</name>
    <dbReference type="NCBI Taxonomy" id="43265"/>
    <lineage>
        <taxon>Eukaryota</taxon>
        <taxon>Fungi</taxon>
        <taxon>Dikarya</taxon>
        <taxon>Ascomycota</taxon>
        <taxon>Pezizomycotina</taxon>
        <taxon>Sordariomycetes</taxon>
        <taxon>Hypocreomycetidae</taxon>
        <taxon>Hypocreales</taxon>
        <taxon>Cordycipitaceae</taxon>
        <taxon>Cordyceps</taxon>
    </lineage>
</organism>
<proteinExistence type="predicted"/>
<dbReference type="Proteomes" id="UP000315783">
    <property type="component" value="Unassembled WGS sequence"/>
</dbReference>
<evidence type="ECO:0000313" key="2">
    <source>
        <dbReference type="Proteomes" id="UP000315783"/>
    </source>
</evidence>